<feature type="transmembrane region" description="Helical" evidence="1">
    <location>
        <begin position="155"/>
        <end position="176"/>
    </location>
</feature>
<feature type="transmembrane region" description="Helical" evidence="1">
    <location>
        <begin position="120"/>
        <end position="143"/>
    </location>
</feature>
<evidence type="ECO:0000313" key="3">
    <source>
        <dbReference type="Proteomes" id="UP000177395"/>
    </source>
</evidence>
<evidence type="ECO:0000256" key="1">
    <source>
        <dbReference type="SAM" id="Phobius"/>
    </source>
</evidence>
<keyword evidence="1" id="KW-0472">Membrane</keyword>
<feature type="transmembrane region" description="Helical" evidence="1">
    <location>
        <begin position="188"/>
        <end position="207"/>
    </location>
</feature>
<comment type="caution">
    <text evidence="2">The sequence shown here is derived from an EMBL/GenBank/DDBJ whole genome shotgun (WGS) entry which is preliminary data.</text>
</comment>
<feature type="transmembrane region" description="Helical" evidence="1">
    <location>
        <begin position="94"/>
        <end position="114"/>
    </location>
</feature>
<dbReference type="InterPro" id="IPR011701">
    <property type="entry name" value="MFS"/>
</dbReference>
<evidence type="ECO:0008006" key="4">
    <source>
        <dbReference type="Google" id="ProtNLM"/>
    </source>
</evidence>
<evidence type="ECO:0000313" key="2">
    <source>
        <dbReference type="EMBL" id="OGG86203.1"/>
    </source>
</evidence>
<dbReference type="STRING" id="1798531.A2392_01950"/>
<keyword evidence="1" id="KW-1133">Transmembrane helix</keyword>
<feature type="transmembrane region" description="Helical" evidence="1">
    <location>
        <begin position="33"/>
        <end position="54"/>
    </location>
</feature>
<dbReference type="EMBL" id="MFMS01000002">
    <property type="protein sequence ID" value="OGG86203.1"/>
    <property type="molecule type" value="Genomic_DNA"/>
</dbReference>
<dbReference type="GO" id="GO:0022857">
    <property type="term" value="F:transmembrane transporter activity"/>
    <property type="evidence" value="ECO:0007669"/>
    <property type="project" value="InterPro"/>
</dbReference>
<reference evidence="2 3" key="1">
    <citation type="journal article" date="2016" name="Nat. Commun.">
        <title>Thousands of microbial genomes shed light on interconnected biogeochemical processes in an aquifer system.</title>
        <authorList>
            <person name="Anantharaman K."/>
            <person name="Brown C.T."/>
            <person name="Hug L.A."/>
            <person name="Sharon I."/>
            <person name="Castelle C.J."/>
            <person name="Probst A.J."/>
            <person name="Thomas B.C."/>
            <person name="Singh A."/>
            <person name="Wilkins M.J."/>
            <person name="Karaoz U."/>
            <person name="Brodie E.L."/>
            <person name="Williams K.H."/>
            <person name="Hubbard S.S."/>
            <person name="Banfield J.F."/>
        </authorList>
    </citation>
    <scope>NUCLEOTIDE SEQUENCE [LARGE SCALE GENOMIC DNA]</scope>
</reference>
<dbReference type="Gene3D" id="1.20.1250.20">
    <property type="entry name" value="MFS general substrate transporter like domains"/>
    <property type="match status" value="1"/>
</dbReference>
<name>A0A1F6FK18_9BACT</name>
<dbReference type="InterPro" id="IPR036259">
    <property type="entry name" value="MFS_trans_sf"/>
</dbReference>
<dbReference type="Pfam" id="PF07690">
    <property type="entry name" value="MFS_1"/>
    <property type="match status" value="1"/>
</dbReference>
<dbReference type="AlphaFoldDB" id="A0A1F6FK18"/>
<dbReference type="SUPFAM" id="SSF103473">
    <property type="entry name" value="MFS general substrate transporter"/>
    <property type="match status" value="1"/>
</dbReference>
<organism evidence="2 3">
    <name type="scientific">Candidatus Kaiserbacteria bacterium RIFOXYB1_FULL_46_14</name>
    <dbReference type="NCBI Taxonomy" id="1798531"/>
    <lineage>
        <taxon>Bacteria</taxon>
        <taxon>Candidatus Kaiseribacteriota</taxon>
    </lineage>
</organism>
<proteinExistence type="predicted"/>
<feature type="transmembrane region" description="Helical" evidence="1">
    <location>
        <begin position="60"/>
        <end position="82"/>
    </location>
</feature>
<protein>
    <recommendedName>
        <fullName evidence="4">Major facilitator superfamily (MFS) profile domain-containing protein</fullName>
    </recommendedName>
</protein>
<accession>A0A1F6FK18</accession>
<gene>
    <name evidence="2" type="ORF">A2392_01950</name>
</gene>
<keyword evidence="1" id="KW-0812">Transmembrane</keyword>
<sequence length="209" mass="23204">MEIDRHQKHSSKAGVKSVSARTYIIRTLTANDVTFWGADAFVSVALALFVVTYIDGASVLNVGVALMIHRVVGAFAAIPIGRWFDKNKGYLDEVWGLSIACMLGGFTYILLSFSTAIWQLYVAMFFMGIFSVINLASWRILFYSNINSEQFGQTVGMYQTLYSLGIGLFMVIGGFVGEEFGYDEVLMLGGLFMVFGSVLPILIRGYFRK</sequence>
<dbReference type="Proteomes" id="UP000177395">
    <property type="component" value="Unassembled WGS sequence"/>
</dbReference>